<reference evidence="2 3" key="1">
    <citation type="submission" date="2018-10" db="EMBL/GenBank/DDBJ databases">
        <title>Oceanobacillus sp. YLB-02 draft genome.</title>
        <authorList>
            <person name="Yu L."/>
        </authorList>
    </citation>
    <scope>NUCLEOTIDE SEQUENCE [LARGE SCALE GENOMIC DNA]</scope>
    <source>
        <strain evidence="2 3">YLB-02</strain>
    </source>
</reference>
<organism evidence="2 3">
    <name type="scientific">Oceanobacillus piezotolerans</name>
    <dbReference type="NCBI Taxonomy" id="2448030"/>
    <lineage>
        <taxon>Bacteria</taxon>
        <taxon>Bacillati</taxon>
        <taxon>Bacillota</taxon>
        <taxon>Bacilli</taxon>
        <taxon>Bacillales</taxon>
        <taxon>Bacillaceae</taxon>
        <taxon>Oceanobacillus</taxon>
    </lineage>
</organism>
<dbReference type="AlphaFoldDB" id="A0A498D6N4"/>
<dbReference type="Proteomes" id="UP000270219">
    <property type="component" value="Unassembled WGS sequence"/>
</dbReference>
<keyword evidence="1" id="KW-1133">Transmembrane helix</keyword>
<evidence type="ECO:0000256" key="1">
    <source>
        <dbReference type="SAM" id="Phobius"/>
    </source>
</evidence>
<dbReference type="InterPro" id="IPR018672">
    <property type="entry name" value="DUF2140"/>
</dbReference>
<proteinExistence type="predicted"/>
<evidence type="ECO:0000313" key="3">
    <source>
        <dbReference type="Proteomes" id="UP000270219"/>
    </source>
</evidence>
<dbReference type="Pfam" id="PF09911">
    <property type="entry name" value="DUF2140"/>
    <property type="match status" value="1"/>
</dbReference>
<name>A0A498D6N4_9BACI</name>
<comment type="caution">
    <text evidence="2">The sequence shown here is derived from an EMBL/GenBank/DDBJ whole genome shotgun (WGS) entry which is preliminary data.</text>
</comment>
<dbReference type="RefSeq" id="WP_121524181.1">
    <property type="nucleotide sequence ID" value="NZ_RCHR01000005.1"/>
</dbReference>
<keyword evidence="3" id="KW-1185">Reference proteome</keyword>
<accession>A0A498D6N4</accession>
<protein>
    <submittedName>
        <fullName evidence="2">DUF2140 family protein</fullName>
    </submittedName>
</protein>
<evidence type="ECO:0000313" key="2">
    <source>
        <dbReference type="EMBL" id="RLL42814.1"/>
    </source>
</evidence>
<feature type="transmembrane region" description="Helical" evidence="1">
    <location>
        <begin position="16"/>
        <end position="38"/>
    </location>
</feature>
<dbReference type="EMBL" id="RCHR01000005">
    <property type="protein sequence ID" value="RLL42814.1"/>
    <property type="molecule type" value="Genomic_DNA"/>
</dbReference>
<gene>
    <name evidence="2" type="ORF">D8M04_14790</name>
</gene>
<sequence>MSTRKDMRKDKSKWKVFFYSLLGLNILIILILISLIFWPVQENKPIVEHAPVEGESSSFIVRTTKQNLNDLINAYIEQVLDSSKHKYRVSLEDDVHLMGELPVFSSTVPLSIHLEPIVLENGDIILKQKSISVGLLALPNQKIMEYMDKYLDMPEWVTINPKNEEIYVAVTDMDVKSNFKVAVERIDLEANNLAFRIDIPYETLGIDSLQND</sequence>
<keyword evidence="1" id="KW-0472">Membrane</keyword>
<dbReference type="OrthoDB" id="2412610at2"/>
<keyword evidence="1" id="KW-0812">Transmembrane</keyword>